<feature type="region of interest" description="Disordered" evidence="1">
    <location>
        <begin position="1"/>
        <end position="22"/>
    </location>
</feature>
<protein>
    <submittedName>
        <fullName evidence="2">Uncharacterized protein</fullName>
    </submittedName>
</protein>
<dbReference type="AlphaFoldDB" id="A0A0C2S007"/>
<dbReference type="GO" id="GO:0005737">
    <property type="term" value="C:cytoplasm"/>
    <property type="evidence" value="ECO:0007669"/>
    <property type="project" value="TreeGrafter"/>
</dbReference>
<dbReference type="EMBL" id="KN818457">
    <property type="protein sequence ID" value="KIL55980.1"/>
    <property type="molecule type" value="Genomic_DNA"/>
</dbReference>
<reference evidence="2 3" key="1">
    <citation type="submission" date="2014-04" db="EMBL/GenBank/DDBJ databases">
        <title>Evolutionary Origins and Diversification of the Mycorrhizal Mutualists.</title>
        <authorList>
            <consortium name="DOE Joint Genome Institute"/>
            <consortium name="Mycorrhizal Genomics Consortium"/>
            <person name="Kohler A."/>
            <person name="Kuo A."/>
            <person name="Nagy L.G."/>
            <person name="Floudas D."/>
            <person name="Copeland A."/>
            <person name="Barry K.W."/>
            <person name="Cichocki N."/>
            <person name="Veneault-Fourrey C."/>
            <person name="LaButti K."/>
            <person name="Lindquist E.A."/>
            <person name="Lipzen A."/>
            <person name="Lundell T."/>
            <person name="Morin E."/>
            <person name="Murat C."/>
            <person name="Riley R."/>
            <person name="Ohm R."/>
            <person name="Sun H."/>
            <person name="Tunlid A."/>
            <person name="Henrissat B."/>
            <person name="Grigoriev I.V."/>
            <person name="Hibbett D.S."/>
            <person name="Martin F."/>
        </authorList>
    </citation>
    <scope>NUCLEOTIDE SEQUENCE [LARGE SCALE GENOMIC DNA]</scope>
    <source>
        <strain evidence="2 3">Koide BX008</strain>
    </source>
</reference>
<dbReference type="InParanoid" id="A0A0C2S007"/>
<dbReference type="Proteomes" id="UP000054549">
    <property type="component" value="Unassembled WGS sequence"/>
</dbReference>
<evidence type="ECO:0000256" key="1">
    <source>
        <dbReference type="SAM" id="MobiDB-lite"/>
    </source>
</evidence>
<evidence type="ECO:0000313" key="2">
    <source>
        <dbReference type="EMBL" id="KIL55980.1"/>
    </source>
</evidence>
<dbReference type="HOGENOM" id="CLU_055672_0_0_1"/>
<dbReference type="InterPro" id="IPR022036">
    <property type="entry name" value="DUF3605"/>
</dbReference>
<proteinExistence type="predicted"/>
<evidence type="ECO:0000313" key="3">
    <source>
        <dbReference type="Proteomes" id="UP000054549"/>
    </source>
</evidence>
<gene>
    <name evidence="2" type="ORF">M378DRAFT_173119</name>
</gene>
<dbReference type="OrthoDB" id="498286at2759"/>
<dbReference type="PANTHER" id="PTHR35020:SF2">
    <property type="entry name" value="N-ACETYLGLUCOSAMINE-INDUCED PROTEIN 1"/>
    <property type="match status" value="1"/>
</dbReference>
<dbReference type="STRING" id="946122.A0A0C2S007"/>
<organism evidence="2 3">
    <name type="scientific">Amanita muscaria (strain Koide BX008)</name>
    <dbReference type="NCBI Taxonomy" id="946122"/>
    <lineage>
        <taxon>Eukaryota</taxon>
        <taxon>Fungi</taxon>
        <taxon>Dikarya</taxon>
        <taxon>Basidiomycota</taxon>
        <taxon>Agaricomycotina</taxon>
        <taxon>Agaricomycetes</taxon>
        <taxon>Agaricomycetidae</taxon>
        <taxon>Agaricales</taxon>
        <taxon>Pluteineae</taxon>
        <taxon>Amanitaceae</taxon>
        <taxon>Amanita</taxon>
    </lineage>
</organism>
<dbReference type="GO" id="GO:0006044">
    <property type="term" value="P:N-acetylglucosamine metabolic process"/>
    <property type="evidence" value="ECO:0007669"/>
    <property type="project" value="TreeGrafter"/>
</dbReference>
<feature type="compositionally biased region" description="Polar residues" evidence="1">
    <location>
        <begin position="1"/>
        <end position="11"/>
    </location>
</feature>
<accession>A0A0C2S007</accession>
<dbReference type="PANTHER" id="PTHR35020">
    <property type="entry name" value="N-ACETYLGLUCOSAMINE-INDUCED PROTEIN 1"/>
    <property type="match status" value="1"/>
</dbReference>
<name>A0A0C2S007_AMAMK</name>
<keyword evidence="3" id="KW-1185">Reference proteome</keyword>
<dbReference type="Pfam" id="PF12239">
    <property type="entry name" value="DUF3605"/>
    <property type="match status" value="2"/>
</dbReference>
<sequence>MTVITSKQSFDPETVPLGKGRPTKDELIAHYPAKFTWTQLKAFINSGDLRLLKRDKKLQERYLEHTKALKAQFGSITNYLINHRLQWGKVDTLSMLSPDYDPSLKPQWDPLTVGNPTTTKGLPTLPPDAPKYFTADVPLQYLFIMYNDWPYSVPPEIEHFLVWSRVPFLPEVIPETVRQRVGHYGLWGFAGCSEPPQTPSTLPSLLGALSEWGITLDMLKIPPECSAEEEASLEETGKEIHAFIKNRWPQEEWETGWFVNPPSIQSVPELPHIHVFAKRKDFVTR</sequence>